<evidence type="ECO:0000313" key="1">
    <source>
        <dbReference type="EMBL" id="GIH72560.1"/>
    </source>
</evidence>
<dbReference type="Proteomes" id="UP000610966">
    <property type="component" value="Unassembled WGS sequence"/>
</dbReference>
<name>A0A8J3W1T7_9ACTN</name>
<dbReference type="RefSeq" id="WP_239089952.1">
    <property type="nucleotide sequence ID" value="NZ_BOOG01000054.1"/>
</dbReference>
<reference evidence="1" key="1">
    <citation type="submission" date="2021-01" db="EMBL/GenBank/DDBJ databases">
        <title>Whole genome shotgun sequence of Sphaerimonospora thailandensis NBRC 107569.</title>
        <authorList>
            <person name="Komaki H."/>
            <person name="Tamura T."/>
        </authorList>
    </citation>
    <scope>NUCLEOTIDE SEQUENCE</scope>
    <source>
        <strain evidence="1">NBRC 107569</strain>
    </source>
</reference>
<sequence length="46" mass="4882">MAEPFELPDLSVQRSVRAQVAQALRAALVAGQMRPGEIYSAPTLAA</sequence>
<evidence type="ECO:0008006" key="3">
    <source>
        <dbReference type="Google" id="ProtNLM"/>
    </source>
</evidence>
<gene>
    <name evidence="1" type="ORF">Mth01_48130</name>
</gene>
<dbReference type="EMBL" id="BOOG01000054">
    <property type="protein sequence ID" value="GIH72560.1"/>
    <property type="molecule type" value="Genomic_DNA"/>
</dbReference>
<proteinExistence type="predicted"/>
<dbReference type="AlphaFoldDB" id="A0A8J3W1T7"/>
<evidence type="ECO:0000313" key="2">
    <source>
        <dbReference type="Proteomes" id="UP000610966"/>
    </source>
</evidence>
<organism evidence="1 2">
    <name type="scientific">Sphaerimonospora thailandensis</name>
    <dbReference type="NCBI Taxonomy" id="795644"/>
    <lineage>
        <taxon>Bacteria</taxon>
        <taxon>Bacillati</taxon>
        <taxon>Actinomycetota</taxon>
        <taxon>Actinomycetes</taxon>
        <taxon>Streptosporangiales</taxon>
        <taxon>Streptosporangiaceae</taxon>
        <taxon>Sphaerimonospora</taxon>
    </lineage>
</organism>
<keyword evidence="2" id="KW-1185">Reference proteome</keyword>
<comment type="caution">
    <text evidence="1">The sequence shown here is derived from an EMBL/GenBank/DDBJ whole genome shotgun (WGS) entry which is preliminary data.</text>
</comment>
<protein>
    <recommendedName>
        <fullName evidence="3">GntR family transcriptional regulator</fullName>
    </recommendedName>
</protein>
<accession>A0A8J3W1T7</accession>